<keyword evidence="2" id="KW-0812">Transmembrane</keyword>
<comment type="caution">
    <text evidence="3">The sequence shown here is derived from an EMBL/GenBank/DDBJ whole genome shotgun (WGS) entry which is preliminary data.</text>
</comment>
<evidence type="ECO:0000313" key="3">
    <source>
        <dbReference type="EMBL" id="MBB6050196.1"/>
    </source>
</evidence>
<evidence type="ECO:0000256" key="1">
    <source>
        <dbReference type="SAM" id="MobiDB-lite"/>
    </source>
</evidence>
<evidence type="ECO:0000313" key="4">
    <source>
        <dbReference type="Proteomes" id="UP000520814"/>
    </source>
</evidence>
<dbReference type="Proteomes" id="UP000520814">
    <property type="component" value="Unassembled WGS sequence"/>
</dbReference>
<name>A0A7W9SP49_ARMRO</name>
<proteinExistence type="predicted"/>
<feature type="transmembrane region" description="Helical" evidence="2">
    <location>
        <begin position="14"/>
        <end position="31"/>
    </location>
</feature>
<feature type="region of interest" description="Disordered" evidence="1">
    <location>
        <begin position="86"/>
        <end position="108"/>
    </location>
</feature>
<dbReference type="AlphaFoldDB" id="A0A7W9SP49"/>
<evidence type="ECO:0000256" key="2">
    <source>
        <dbReference type="SAM" id="Phobius"/>
    </source>
</evidence>
<protein>
    <submittedName>
        <fullName evidence="3">Uncharacterized protein</fullName>
    </submittedName>
</protein>
<gene>
    <name evidence="3" type="ORF">HNQ39_001987</name>
</gene>
<sequence>MDISCKQQRFLKHLAPLVAGLWLFVCVWCPLTHFKSHLRPDAASLAFAGSDSCAQCVLESAPVSLAPAITPLLPPAPCLPGVYSPPAVSSPRTLAPSLATRGPPTRLS</sequence>
<dbReference type="RefSeq" id="WP_184194697.1">
    <property type="nucleotide sequence ID" value="NZ_JACHGW010000002.1"/>
</dbReference>
<keyword evidence="4" id="KW-1185">Reference proteome</keyword>
<keyword evidence="2" id="KW-1133">Transmembrane helix</keyword>
<keyword evidence="2" id="KW-0472">Membrane</keyword>
<reference evidence="3 4" key="1">
    <citation type="submission" date="2020-08" db="EMBL/GenBank/DDBJ databases">
        <title>Genomic Encyclopedia of Type Strains, Phase IV (KMG-IV): sequencing the most valuable type-strain genomes for metagenomic binning, comparative biology and taxonomic classification.</title>
        <authorList>
            <person name="Goeker M."/>
        </authorList>
    </citation>
    <scope>NUCLEOTIDE SEQUENCE [LARGE SCALE GENOMIC DNA]</scope>
    <source>
        <strain evidence="3 4">DSM 23562</strain>
    </source>
</reference>
<accession>A0A7W9SP49</accession>
<organism evidence="3 4">
    <name type="scientific">Armatimonas rosea</name>
    <dbReference type="NCBI Taxonomy" id="685828"/>
    <lineage>
        <taxon>Bacteria</taxon>
        <taxon>Bacillati</taxon>
        <taxon>Armatimonadota</taxon>
        <taxon>Armatimonadia</taxon>
        <taxon>Armatimonadales</taxon>
        <taxon>Armatimonadaceae</taxon>
        <taxon>Armatimonas</taxon>
    </lineage>
</organism>
<dbReference type="EMBL" id="JACHGW010000002">
    <property type="protein sequence ID" value="MBB6050196.1"/>
    <property type="molecule type" value="Genomic_DNA"/>
</dbReference>